<dbReference type="Proteomes" id="UP000314294">
    <property type="component" value="Unassembled WGS sequence"/>
</dbReference>
<evidence type="ECO:0000313" key="2">
    <source>
        <dbReference type="Proteomes" id="UP000314294"/>
    </source>
</evidence>
<keyword evidence="2" id="KW-1185">Reference proteome</keyword>
<name>A0A4Z2IHB2_9TELE</name>
<proteinExistence type="predicted"/>
<protein>
    <submittedName>
        <fullName evidence="1">Uncharacterized protein</fullName>
    </submittedName>
</protein>
<comment type="caution">
    <text evidence="1">The sequence shown here is derived from an EMBL/GenBank/DDBJ whole genome shotgun (WGS) entry which is preliminary data.</text>
</comment>
<dbReference type="AlphaFoldDB" id="A0A4Z2IHB2"/>
<sequence>MSEGTDKTTAKTSERIKPKEDVMWTEILIISEHGGNATDARPPPTGSISIGPSEDVVAFGSQGEDDSNEVDWILES</sequence>
<organism evidence="1 2">
    <name type="scientific">Liparis tanakae</name>
    <name type="common">Tanaka's snailfish</name>
    <dbReference type="NCBI Taxonomy" id="230148"/>
    <lineage>
        <taxon>Eukaryota</taxon>
        <taxon>Metazoa</taxon>
        <taxon>Chordata</taxon>
        <taxon>Craniata</taxon>
        <taxon>Vertebrata</taxon>
        <taxon>Euteleostomi</taxon>
        <taxon>Actinopterygii</taxon>
        <taxon>Neopterygii</taxon>
        <taxon>Teleostei</taxon>
        <taxon>Neoteleostei</taxon>
        <taxon>Acanthomorphata</taxon>
        <taxon>Eupercaria</taxon>
        <taxon>Perciformes</taxon>
        <taxon>Cottioidei</taxon>
        <taxon>Cottales</taxon>
        <taxon>Liparidae</taxon>
        <taxon>Liparis</taxon>
    </lineage>
</organism>
<accession>A0A4Z2IHB2</accession>
<dbReference type="EMBL" id="SRLO01000087">
    <property type="protein sequence ID" value="TNN77111.1"/>
    <property type="molecule type" value="Genomic_DNA"/>
</dbReference>
<gene>
    <name evidence="1" type="ORF">EYF80_012749</name>
</gene>
<evidence type="ECO:0000313" key="1">
    <source>
        <dbReference type="EMBL" id="TNN77111.1"/>
    </source>
</evidence>
<reference evidence="1 2" key="1">
    <citation type="submission" date="2019-03" db="EMBL/GenBank/DDBJ databases">
        <title>First draft genome of Liparis tanakae, snailfish: a comprehensive survey of snailfish specific genes.</title>
        <authorList>
            <person name="Kim W."/>
            <person name="Song I."/>
            <person name="Jeong J.-H."/>
            <person name="Kim D."/>
            <person name="Kim S."/>
            <person name="Ryu S."/>
            <person name="Song J.Y."/>
            <person name="Lee S.K."/>
        </authorList>
    </citation>
    <scope>NUCLEOTIDE SEQUENCE [LARGE SCALE GENOMIC DNA]</scope>
    <source>
        <tissue evidence="1">Muscle</tissue>
    </source>
</reference>